<dbReference type="Proteomes" id="UP000467006">
    <property type="component" value="Chromosome"/>
</dbReference>
<proteinExistence type="predicted"/>
<dbReference type="PANTHER" id="PTHR42305">
    <property type="entry name" value="MEMBRANE PROTEIN RV1733C-RELATED"/>
    <property type="match status" value="1"/>
</dbReference>
<keyword evidence="2" id="KW-1185">Reference proteome</keyword>
<dbReference type="PANTHER" id="PTHR42305:SF1">
    <property type="entry name" value="MEMBRANE PROTEIN RV1733C-RELATED"/>
    <property type="match status" value="1"/>
</dbReference>
<dbReference type="RefSeq" id="WP_098002511.1">
    <property type="nucleotide sequence ID" value="NZ_AP022563.1"/>
</dbReference>
<dbReference type="AlphaFoldDB" id="A0A7I7K357"/>
<dbReference type="EMBL" id="AP022563">
    <property type="protein sequence ID" value="BBX18497.1"/>
    <property type="molecule type" value="Genomic_DNA"/>
</dbReference>
<dbReference type="OrthoDB" id="4542680at2"/>
<protein>
    <submittedName>
        <fullName evidence="1">Membrane protein</fullName>
    </submittedName>
</protein>
<evidence type="ECO:0000313" key="2">
    <source>
        <dbReference type="Proteomes" id="UP000467006"/>
    </source>
</evidence>
<organism evidence="1 2">
    <name type="scientific">Mycolicibacterium duvalii</name>
    <dbReference type="NCBI Taxonomy" id="39688"/>
    <lineage>
        <taxon>Bacteria</taxon>
        <taxon>Bacillati</taxon>
        <taxon>Actinomycetota</taxon>
        <taxon>Actinomycetes</taxon>
        <taxon>Mycobacteriales</taxon>
        <taxon>Mycobacteriaceae</taxon>
        <taxon>Mycolicibacterium</taxon>
    </lineage>
</organism>
<dbReference type="InterPro" id="IPR039708">
    <property type="entry name" value="MT1774/Rv1733c-like"/>
</dbReference>
<dbReference type="KEGG" id="mdu:MDUV_33570"/>
<evidence type="ECO:0000313" key="1">
    <source>
        <dbReference type="EMBL" id="BBX18497.1"/>
    </source>
</evidence>
<sequence length="195" mass="21195">MQTFTFGVGVWMRRLVARNPLVRATDRVEAMVVVAVAALSILAIPVAGSVGTAEYDRLVHTFADQQLTRQSVDATAVQDSREAPQPYQRRYVTEIRWNFAGVTHTDEVRTNRMSAGDRLPIWVDETGAHAGPAPTAEDAVAGAVSAAMGFWTMVAGAGLAVWAAVRLWLVRARFSAWDRELDDLADNGGRANNAN</sequence>
<accession>A0A7I7K357</accession>
<reference evidence="1 2" key="1">
    <citation type="journal article" date="2019" name="Emerg. Microbes Infect.">
        <title>Comprehensive subspecies identification of 175 nontuberculous mycobacteria species based on 7547 genomic profiles.</title>
        <authorList>
            <person name="Matsumoto Y."/>
            <person name="Kinjo T."/>
            <person name="Motooka D."/>
            <person name="Nabeya D."/>
            <person name="Jung N."/>
            <person name="Uechi K."/>
            <person name="Horii T."/>
            <person name="Iida T."/>
            <person name="Fujita J."/>
            <person name="Nakamura S."/>
        </authorList>
    </citation>
    <scope>NUCLEOTIDE SEQUENCE [LARGE SCALE GENOMIC DNA]</scope>
    <source>
        <strain evidence="1 2">JCM 6396</strain>
    </source>
</reference>
<name>A0A7I7K357_9MYCO</name>
<gene>
    <name evidence="1" type="ORF">MDUV_33570</name>
</gene>